<dbReference type="Gene3D" id="3.80.10.10">
    <property type="entry name" value="Ribonuclease Inhibitor"/>
    <property type="match status" value="1"/>
</dbReference>
<keyword evidence="3" id="KW-0963">Cytoplasm</keyword>
<organism evidence="6">
    <name type="scientific">Clastoptera arizonana</name>
    <name type="common">Arizona spittle bug</name>
    <dbReference type="NCBI Taxonomy" id="38151"/>
    <lineage>
        <taxon>Eukaryota</taxon>
        <taxon>Metazoa</taxon>
        <taxon>Ecdysozoa</taxon>
        <taxon>Arthropoda</taxon>
        <taxon>Hexapoda</taxon>
        <taxon>Insecta</taxon>
        <taxon>Pterygota</taxon>
        <taxon>Neoptera</taxon>
        <taxon>Paraneoptera</taxon>
        <taxon>Hemiptera</taxon>
        <taxon>Auchenorrhyncha</taxon>
        <taxon>Cercopoidea</taxon>
        <taxon>Clastopteridae</taxon>
        <taxon>Clastoptera</taxon>
    </lineage>
</organism>
<evidence type="ECO:0000256" key="1">
    <source>
        <dbReference type="ARBA" id="ARBA00004496"/>
    </source>
</evidence>
<evidence type="ECO:0000256" key="3">
    <source>
        <dbReference type="ARBA" id="ARBA00022490"/>
    </source>
</evidence>
<keyword evidence="5" id="KW-0677">Repeat</keyword>
<sequence length="175" mass="19979">MTSFLTESLSIKWPTDLVKFPVVDFSHQHITLTEDIDINTPRVMHPQDFPVSGESGKYLSLVLWLNNNEINDTSIVVEMATIILERPTLLMWIDLSNNQISEIDDVLQEFTNLNILYLHSNNISDINGIDKLANIPSLRTLTLHDNPIDSIPNYRTTILNLLPQIASLDLQVHEY</sequence>
<dbReference type="AlphaFoldDB" id="A0A1B6C8X5"/>
<reference evidence="6" key="1">
    <citation type="submission" date="2015-12" db="EMBL/GenBank/DDBJ databases">
        <title>De novo transcriptome assembly of four potential Pierce s Disease insect vectors from Arizona vineyards.</title>
        <authorList>
            <person name="Tassone E.E."/>
        </authorList>
    </citation>
    <scope>NUCLEOTIDE SEQUENCE</scope>
</reference>
<evidence type="ECO:0000313" key="6">
    <source>
        <dbReference type="EMBL" id="JAS09911.1"/>
    </source>
</evidence>
<dbReference type="Pfam" id="PF14580">
    <property type="entry name" value="LRR_9"/>
    <property type="match status" value="1"/>
</dbReference>
<dbReference type="InterPro" id="IPR032675">
    <property type="entry name" value="LRR_dom_sf"/>
</dbReference>
<dbReference type="PANTHER" id="PTHR46545">
    <property type="entry name" value="LEUCINE-RICH REPEAT-CONTAINING PROTEIN 51"/>
    <property type="match status" value="1"/>
</dbReference>
<gene>
    <name evidence="6" type="ORF">g.6933</name>
</gene>
<dbReference type="GO" id="GO:0005737">
    <property type="term" value="C:cytoplasm"/>
    <property type="evidence" value="ECO:0007669"/>
    <property type="project" value="UniProtKB-SubCell"/>
</dbReference>
<protein>
    <recommendedName>
        <fullName evidence="2">Leucine-rich repeat-containing protein 51</fullName>
    </recommendedName>
</protein>
<proteinExistence type="predicted"/>
<comment type="subcellular location">
    <subcellularLocation>
        <location evidence="1">Cytoplasm</location>
    </subcellularLocation>
</comment>
<dbReference type="PROSITE" id="PS51450">
    <property type="entry name" value="LRR"/>
    <property type="match status" value="3"/>
</dbReference>
<dbReference type="InterPro" id="IPR001611">
    <property type="entry name" value="Leu-rich_rpt"/>
</dbReference>
<dbReference type="EMBL" id="GEDC01027387">
    <property type="protein sequence ID" value="JAS09911.1"/>
    <property type="molecule type" value="Transcribed_RNA"/>
</dbReference>
<keyword evidence="4" id="KW-0433">Leucine-rich repeat</keyword>
<accession>A0A1B6C8X5</accession>
<evidence type="ECO:0000256" key="5">
    <source>
        <dbReference type="ARBA" id="ARBA00022737"/>
    </source>
</evidence>
<evidence type="ECO:0000256" key="2">
    <source>
        <dbReference type="ARBA" id="ARBA00014223"/>
    </source>
</evidence>
<dbReference type="SUPFAM" id="SSF52058">
    <property type="entry name" value="L domain-like"/>
    <property type="match status" value="1"/>
</dbReference>
<evidence type="ECO:0000256" key="4">
    <source>
        <dbReference type="ARBA" id="ARBA00022614"/>
    </source>
</evidence>
<name>A0A1B6C8X5_9HEMI</name>
<dbReference type="PANTHER" id="PTHR46545:SF1">
    <property type="entry name" value="LEUCINE-RICH REPEAT-CONTAINING PROTEIN 51"/>
    <property type="match status" value="1"/>
</dbReference>